<dbReference type="PRINTS" id="PR00419">
    <property type="entry name" value="ADXRDTASE"/>
</dbReference>
<gene>
    <name evidence="2" type="ORF">GCM10022277_25190</name>
</gene>
<sequence>MSKLRRILVVGAGSAGLSAAWYLKQKGYQYVDVVEASDRVGGKCKSVKHEGLPYEVGAFTVTPGYRNVRKIARTFGVELEAQPPRHAFSMRRKQVMNIKDAMLKDFTFFTLFVSVVRYYWKLLRYRSALTKPGLSSTGSKQSYQELSQPFQAWLVENKMLGLQGLFRITITDMGYGRFSEIPTLYVLKYLNFWNFTTLLIYGSGFGKKMPKRFRHGFESLWQAVATSLNVSLKTEITSIQRGEKITVEMLKKGANPAHDKLETRLYDALIIACPPDRLADVMDFDQQEKSLVTRFKYSPYVVNIFKVSGMPNEVIGAINEEKIGDPKEIMKPWAQGEGAVAYSVQKGDLKDEEIIEKARQSITTLYRHYPVKVGEHFHTEKWQYFPHVSSQDIGKDDFYGKFEEMQGQKGTYYTGSYLSFETVELAVSYSKQLIKRYF</sequence>
<keyword evidence="3" id="KW-1185">Reference proteome</keyword>
<evidence type="ECO:0000313" key="2">
    <source>
        <dbReference type="EMBL" id="GAA3927752.1"/>
    </source>
</evidence>
<dbReference type="EMBL" id="BAABBN010000007">
    <property type="protein sequence ID" value="GAA3927752.1"/>
    <property type="molecule type" value="Genomic_DNA"/>
</dbReference>
<name>A0ABP7MSN6_9GAMM</name>
<reference evidence="3" key="1">
    <citation type="journal article" date="2019" name="Int. J. Syst. Evol. Microbiol.">
        <title>The Global Catalogue of Microorganisms (GCM) 10K type strain sequencing project: providing services to taxonomists for standard genome sequencing and annotation.</title>
        <authorList>
            <consortium name="The Broad Institute Genomics Platform"/>
            <consortium name="The Broad Institute Genome Sequencing Center for Infectious Disease"/>
            <person name="Wu L."/>
            <person name="Ma J."/>
        </authorList>
    </citation>
    <scope>NUCLEOTIDE SEQUENCE [LARGE SCALE GENOMIC DNA]</scope>
    <source>
        <strain evidence="3">JCM 17551</strain>
    </source>
</reference>
<dbReference type="InterPro" id="IPR036188">
    <property type="entry name" value="FAD/NAD-bd_sf"/>
</dbReference>
<dbReference type="InterPro" id="IPR002937">
    <property type="entry name" value="Amino_oxidase"/>
</dbReference>
<dbReference type="InterPro" id="IPR050464">
    <property type="entry name" value="Zeta_carotene_desat/Oxidored"/>
</dbReference>
<dbReference type="PANTHER" id="PTHR42923">
    <property type="entry name" value="PROTOPORPHYRINOGEN OXIDASE"/>
    <property type="match status" value="1"/>
</dbReference>
<organism evidence="2 3">
    <name type="scientific">Litoribacillus peritrichatus</name>
    <dbReference type="NCBI Taxonomy" id="718191"/>
    <lineage>
        <taxon>Bacteria</taxon>
        <taxon>Pseudomonadati</taxon>
        <taxon>Pseudomonadota</taxon>
        <taxon>Gammaproteobacteria</taxon>
        <taxon>Oceanospirillales</taxon>
        <taxon>Oceanospirillaceae</taxon>
        <taxon>Litoribacillus</taxon>
    </lineage>
</organism>
<dbReference type="Gene3D" id="3.30.70.1990">
    <property type="match status" value="1"/>
</dbReference>
<feature type="domain" description="Amine oxidase" evidence="1">
    <location>
        <begin position="15"/>
        <end position="427"/>
    </location>
</feature>
<dbReference type="Gene3D" id="3.50.50.60">
    <property type="entry name" value="FAD/NAD(P)-binding domain"/>
    <property type="match status" value="1"/>
</dbReference>
<proteinExistence type="predicted"/>
<dbReference type="Proteomes" id="UP001501565">
    <property type="component" value="Unassembled WGS sequence"/>
</dbReference>
<evidence type="ECO:0000313" key="3">
    <source>
        <dbReference type="Proteomes" id="UP001501565"/>
    </source>
</evidence>
<evidence type="ECO:0000259" key="1">
    <source>
        <dbReference type="Pfam" id="PF01593"/>
    </source>
</evidence>
<dbReference type="Pfam" id="PF01593">
    <property type="entry name" value="Amino_oxidase"/>
    <property type="match status" value="1"/>
</dbReference>
<comment type="caution">
    <text evidence="2">The sequence shown here is derived from an EMBL/GenBank/DDBJ whole genome shotgun (WGS) entry which is preliminary data.</text>
</comment>
<accession>A0ABP7MSN6</accession>
<dbReference type="SUPFAM" id="SSF51905">
    <property type="entry name" value="FAD/NAD(P)-binding domain"/>
    <property type="match status" value="1"/>
</dbReference>
<dbReference type="Gene3D" id="1.10.405.20">
    <property type="match status" value="1"/>
</dbReference>
<dbReference type="RefSeq" id="WP_344798887.1">
    <property type="nucleotide sequence ID" value="NZ_BAABBN010000007.1"/>
</dbReference>
<protein>
    <recommendedName>
        <fullName evidence="1">Amine oxidase domain-containing protein</fullName>
    </recommendedName>
</protein>